<dbReference type="AlphaFoldDB" id="A0A7Z7N273"/>
<dbReference type="Proteomes" id="UP000219522">
    <property type="component" value="Unassembled WGS sequence"/>
</dbReference>
<keyword evidence="3" id="KW-1185">Reference proteome</keyword>
<feature type="region of interest" description="Disordered" evidence="1">
    <location>
        <begin position="99"/>
        <end position="162"/>
    </location>
</feature>
<dbReference type="OrthoDB" id="9006624at2"/>
<reference evidence="2 3" key="1">
    <citation type="submission" date="2017-09" db="EMBL/GenBank/DDBJ databases">
        <authorList>
            <person name="Varghese N."/>
            <person name="Submissions S."/>
        </authorList>
    </citation>
    <scope>NUCLEOTIDE SEQUENCE [LARGE SCALE GENOMIC DNA]</scope>
    <source>
        <strain evidence="2 3">OK806</strain>
    </source>
</reference>
<evidence type="ECO:0000313" key="3">
    <source>
        <dbReference type="Proteomes" id="UP000219522"/>
    </source>
</evidence>
<sequence>MAARAAKKATNAAARSAGLFALVERQVLGLYDAGVLSPAVLHHVIAAYSDRDIDWHEEPQARSVDDHSLHEVVVLTMMPGRALRNARKDFVTVIGHLAGAQPPGVSESEPTQENDDELLNQLSGAATRRVKTRPEEPKQSTRKSTGFNPLVKARAFRQDSKG</sequence>
<dbReference type="RefSeq" id="WP_062638082.1">
    <property type="nucleotide sequence ID" value="NZ_FCOG02000029.1"/>
</dbReference>
<organism evidence="2 3">
    <name type="scientific">Caballeronia arationis</name>
    <dbReference type="NCBI Taxonomy" id="1777142"/>
    <lineage>
        <taxon>Bacteria</taxon>
        <taxon>Pseudomonadati</taxon>
        <taxon>Pseudomonadota</taxon>
        <taxon>Betaproteobacteria</taxon>
        <taxon>Burkholderiales</taxon>
        <taxon>Burkholderiaceae</taxon>
        <taxon>Caballeronia</taxon>
    </lineage>
</organism>
<evidence type="ECO:0000256" key="1">
    <source>
        <dbReference type="SAM" id="MobiDB-lite"/>
    </source>
</evidence>
<dbReference type="EMBL" id="OCSU01000001">
    <property type="protein sequence ID" value="SOE60156.1"/>
    <property type="molecule type" value="Genomic_DNA"/>
</dbReference>
<evidence type="ECO:0000313" key="2">
    <source>
        <dbReference type="EMBL" id="SOE60156.1"/>
    </source>
</evidence>
<gene>
    <name evidence="2" type="ORF">SAMN05446927_1886</name>
</gene>
<accession>A0A7Z7N273</accession>
<protein>
    <submittedName>
        <fullName evidence="2">Uncharacterized protein</fullName>
    </submittedName>
</protein>
<name>A0A7Z7N273_9BURK</name>
<comment type="caution">
    <text evidence="2">The sequence shown here is derived from an EMBL/GenBank/DDBJ whole genome shotgun (WGS) entry which is preliminary data.</text>
</comment>
<proteinExistence type="predicted"/>